<evidence type="ECO:0000313" key="1">
    <source>
        <dbReference type="EMBL" id="JAH83935.1"/>
    </source>
</evidence>
<accession>A0A0E9W2Y9</accession>
<reference evidence="1" key="2">
    <citation type="journal article" date="2015" name="Fish Shellfish Immunol.">
        <title>Early steps in the European eel (Anguilla anguilla)-Vibrio vulnificus interaction in the gills: Role of the RtxA13 toxin.</title>
        <authorList>
            <person name="Callol A."/>
            <person name="Pajuelo D."/>
            <person name="Ebbesson L."/>
            <person name="Teles M."/>
            <person name="MacKenzie S."/>
            <person name="Amaro C."/>
        </authorList>
    </citation>
    <scope>NUCLEOTIDE SEQUENCE</scope>
</reference>
<organism evidence="1">
    <name type="scientific">Anguilla anguilla</name>
    <name type="common">European freshwater eel</name>
    <name type="synonym">Muraena anguilla</name>
    <dbReference type="NCBI Taxonomy" id="7936"/>
    <lineage>
        <taxon>Eukaryota</taxon>
        <taxon>Metazoa</taxon>
        <taxon>Chordata</taxon>
        <taxon>Craniata</taxon>
        <taxon>Vertebrata</taxon>
        <taxon>Euteleostomi</taxon>
        <taxon>Actinopterygii</taxon>
        <taxon>Neopterygii</taxon>
        <taxon>Teleostei</taxon>
        <taxon>Anguilliformes</taxon>
        <taxon>Anguillidae</taxon>
        <taxon>Anguilla</taxon>
    </lineage>
</organism>
<protein>
    <submittedName>
        <fullName evidence="1">Uncharacterized protein</fullName>
    </submittedName>
</protein>
<name>A0A0E9W2Y9_ANGAN</name>
<dbReference type="AlphaFoldDB" id="A0A0E9W2Y9"/>
<reference evidence="1" key="1">
    <citation type="submission" date="2014-11" db="EMBL/GenBank/DDBJ databases">
        <authorList>
            <person name="Amaro Gonzalez C."/>
        </authorList>
    </citation>
    <scope>NUCLEOTIDE SEQUENCE</scope>
</reference>
<dbReference type="EMBL" id="GBXM01057423">
    <property type="protein sequence ID" value="JAH51154.1"/>
    <property type="molecule type" value="Transcribed_RNA"/>
</dbReference>
<sequence>MNDYDSMSIKGTVRRLITLPLGLPHNKVSDSIA</sequence>
<proteinExistence type="predicted"/>
<dbReference type="EMBL" id="GBXM01024642">
    <property type="protein sequence ID" value="JAH83935.1"/>
    <property type="molecule type" value="Transcribed_RNA"/>
</dbReference>